<protein>
    <recommendedName>
        <fullName evidence="1">SIS domain-containing protein</fullName>
    </recommendedName>
</protein>
<gene>
    <name evidence="2" type="ORF">METZ01_LOCUS243838</name>
</gene>
<proteinExistence type="predicted"/>
<evidence type="ECO:0000259" key="1">
    <source>
        <dbReference type="PROSITE" id="PS51464"/>
    </source>
</evidence>
<dbReference type="SUPFAM" id="SSF53697">
    <property type="entry name" value="SIS domain"/>
    <property type="match status" value="1"/>
</dbReference>
<dbReference type="PANTHER" id="PTHR42745">
    <property type="match status" value="1"/>
</dbReference>
<sequence>MDIIKSGKIVIDKEIQSLNNLKDNLGSSFARACKLIASTKGKIVFLGLGKSGHVAKKCAATFSSLGTSSFFIHAAEAFHGDLGMIAANDSLIALSFSGKTAEVLKAVDYCRKKNVDVIGISGDDASLLSQKSTVHINIGVKQEADHLQVAPTASTTAMIALGDALASVVSEQKGFTQDNFHVFHPDGTLGQLLDNE</sequence>
<dbReference type="AlphaFoldDB" id="A0A382HUB5"/>
<dbReference type="CDD" id="cd05014">
    <property type="entry name" value="SIS_Kpsf"/>
    <property type="match status" value="1"/>
</dbReference>
<accession>A0A382HUB5</accession>
<dbReference type="GO" id="GO:0097367">
    <property type="term" value="F:carbohydrate derivative binding"/>
    <property type="evidence" value="ECO:0007669"/>
    <property type="project" value="InterPro"/>
</dbReference>
<dbReference type="Gene3D" id="3.40.50.10490">
    <property type="entry name" value="Glucose-6-phosphate isomerase like protein, domain 1"/>
    <property type="match status" value="1"/>
</dbReference>
<dbReference type="InterPro" id="IPR001347">
    <property type="entry name" value="SIS_dom"/>
</dbReference>
<reference evidence="2" key="1">
    <citation type="submission" date="2018-05" db="EMBL/GenBank/DDBJ databases">
        <authorList>
            <person name="Lanie J.A."/>
            <person name="Ng W.-L."/>
            <person name="Kazmierczak K.M."/>
            <person name="Andrzejewski T.M."/>
            <person name="Davidsen T.M."/>
            <person name="Wayne K.J."/>
            <person name="Tettelin H."/>
            <person name="Glass J.I."/>
            <person name="Rusch D."/>
            <person name="Podicherti R."/>
            <person name="Tsui H.-C.T."/>
            <person name="Winkler M.E."/>
        </authorList>
    </citation>
    <scope>NUCLEOTIDE SEQUENCE</scope>
</reference>
<feature type="domain" description="SIS" evidence="1">
    <location>
        <begin position="32"/>
        <end position="175"/>
    </location>
</feature>
<dbReference type="PROSITE" id="PS51464">
    <property type="entry name" value="SIS"/>
    <property type="match status" value="1"/>
</dbReference>
<dbReference type="EMBL" id="UINC01063392">
    <property type="protein sequence ID" value="SVB90984.1"/>
    <property type="molecule type" value="Genomic_DNA"/>
</dbReference>
<dbReference type="InterPro" id="IPR035474">
    <property type="entry name" value="SIS_Kpsf"/>
</dbReference>
<organism evidence="2">
    <name type="scientific">marine metagenome</name>
    <dbReference type="NCBI Taxonomy" id="408172"/>
    <lineage>
        <taxon>unclassified sequences</taxon>
        <taxon>metagenomes</taxon>
        <taxon>ecological metagenomes</taxon>
    </lineage>
</organism>
<dbReference type="InterPro" id="IPR046348">
    <property type="entry name" value="SIS_dom_sf"/>
</dbReference>
<evidence type="ECO:0000313" key="2">
    <source>
        <dbReference type="EMBL" id="SVB90984.1"/>
    </source>
</evidence>
<name>A0A382HUB5_9ZZZZ</name>
<dbReference type="GO" id="GO:1901135">
    <property type="term" value="P:carbohydrate derivative metabolic process"/>
    <property type="evidence" value="ECO:0007669"/>
    <property type="project" value="InterPro"/>
</dbReference>
<dbReference type="Pfam" id="PF01380">
    <property type="entry name" value="SIS"/>
    <property type="match status" value="1"/>
</dbReference>
<dbReference type="InterPro" id="IPR050986">
    <property type="entry name" value="GutQ/KpsF_isomerases"/>
</dbReference>
<dbReference type="PANTHER" id="PTHR42745:SF1">
    <property type="entry name" value="ARABINOSE 5-PHOSPHATE ISOMERASE KDSD"/>
    <property type="match status" value="1"/>
</dbReference>